<evidence type="ECO:0008006" key="4">
    <source>
        <dbReference type="Google" id="ProtNLM"/>
    </source>
</evidence>
<dbReference type="Gene3D" id="1.10.10.60">
    <property type="entry name" value="Homeodomain-like"/>
    <property type="match status" value="1"/>
</dbReference>
<proteinExistence type="predicted"/>
<gene>
    <name evidence="2" type="ORF">GCM10010412_082150</name>
</gene>
<evidence type="ECO:0000313" key="3">
    <source>
        <dbReference type="Proteomes" id="UP001501666"/>
    </source>
</evidence>
<comment type="caution">
    <text evidence="2">The sequence shown here is derived from an EMBL/GenBank/DDBJ whole genome shotgun (WGS) entry which is preliminary data.</text>
</comment>
<evidence type="ECO:0000256" key="1">
    <source>
        <dbReference type="SAM" id="MobiDB-lite"/>
    </source>
</evidence>
<dbReference type="RefSeq" id="WP_346154429.1">
    <property type="nucleotide sequence ID" value="NZ_BAAATE010000034.1"/>
</dbReference>
<reference evidence="3" key="1">
    <citation type="journal article" date="2019" name="Int. J. Syst. Evol. Microbiol.">
        <title>The Global Catalogue of Microorganisms (GCM) 10K type strain sequencing project: providing services to taxonomists for standard genome sequencing and annotation.</title>
        <authorList>
            <consortium name="The Broad Institute Genomics Platform"/>
            <consortium name="The Broad Institute Genome Sequencing Center for Infectious Disease"/>
            <person name="Wu L."/>
            <person name="Ma J."/>
        </authorList>
    </citation>
    <scope>NUCLEOTIDE SEQUENCE [LARGE SCALE GENOMIC DNA]</scope>
    <source>
        <strain evidence="3">JCM 6835</strain>
    </source>
</reference>
<feature type="region of interest" description="Disordered" evidence="1">
    <location>
        <begin position="155"/>
        <end position="180"/>
    </location>
</feature>
<accession>A0ABP6FIU9</accession>
<protein>
    <recommendedName>
        <fullName evidence="4">Helix-turn-helix domain-containing protein</fullName>
    </recommendedName>
</protein>
<dbReference type="EMBL" id="BAAATE010000034">
    <property type="protein sequence ID" value="GAA2691715.1"/>
    <property type="molecule type" value="Genomic_DNA"/>
</dbReference>
<name>A0ABP6FIU9_9ACTN</name>
<evidence type="ECO:0000313" key="2">
    <source>
        <dbReference type="EMBL" id="GAA2691715.1"/>
    </source>
</evidence>
<keyword evidence="3" id="KW-1185">Reference proteome</keyword>
<organism evidence="2 3">
    <name type="scientific">Nonomuraea recticatena</name>
    <dbReference type="NCBI Taxonomy" id="46178"/>
    <lineage>
        <taxon>Bacteria</taxon>
        <taxon>Bacillati</taxon>
        <taxon>Actinomycetota</taxon>
        <taxon>Actinomycetes</taxon>
        <taxon>Streptosporangiales</taxon>
        <taxon>Streptosporangiaceae</taxon>
        <taxon>Nonomuraea</taxon>
    </lineage>
</organism>
<dbReference type="Proteomes" id="UP001501666">
    <property type="component" value="Unassembled WGS sequence"/>
</dbReference>
<sequence>MGRRTKLTPELADKIVQAFEAGNSVRRTAALCGVSRTALHDWIAQGEADDAPDLFADFSDRCTRARTKVIGDLFNAAFQDAVGGVEVKRTVRPDGSEETQVTPPNGKVALELMARMEPEEWRPVKAIELSGPEGRPVELSHQNDVVESVMERVRKARERRAAEAAAHAGAQPDSGEEHGG</sequence>